<evidence type="ECO:0000313" key="2">
    <source>
        <dbReference type="Proteomes" id="UP000293652"/>
    </source>
</evidence>
<evidence type="ECO:0000313" key="1">
    <source>
        <dbReference type="EMBL" id="TAX63644.1"/>
    </source>
</evidence>
<accession>A0A4Q8XVB8</accession>
<sequence>MSVYRFDLVSDQSAAEYPGHIICVSGDRDRTTGTLTPYGQMPESSEQALEAAIYRALLFRQRDARPIGIRDNGRLWPLRLGAVVHWEPPKGV</sequence>
<name>A0A4Q8XVB8_RHILE</name>
<protein>
    <submittedName>
        <fullName evidence="1">Uncharacterized protein</fullName>
    </submittedName>
</protein>
<dbReference type="EMBL" id="SIPC01000013">
    <property type="protein sequence ID" value="TAX63644.1"/>
    <property type="molecule type" value="Genomic_DNA"/>
</dbReference>
<organism evidence="1 2">
    <name type="scientific">Rhizobium leguminosarum</name>
    <dbReference type="NCBI Taxonomy" id="384"/>
    <lineage>
        <taxon>Bacteria</taxon>
        <taxon>Pseudomonadati</taxon>
        <taxon>Pseudomonadota</taxon>
        <taxon>Alphaproteobacteria</taxon>
        <taxon>Hyphomicrobiales</taxon>
        <taxon>Rhizobiaceae</taxon>
        <taxon>Rhizobium/Agrobacterium group</taxon>
        <taxon>Rhizobium</taxon>
    </lineage>
</organism>
<gene>
    <name evidence="1" type="ORF">ELI03_36065</name>
</gene>
<dbReference type="Proteomes" id="UP000293652">
    <property type="component" value="Unassembled WGS sequence"/>
</dbReference>
<proteinExistence type="predicted"/>
<reference evidence="1 2" key="1">
    <citation type="submission" date="2019-02" db="EMBL/GenBank/DDBJ databases">
        <title>The genomic architecture of introgression among sibling species of bacteria.</title>
        <authorList>
            <person name="Cavassim M.I.A."/>
            <person name="Moeskjaer S."/>
            <person name="Moslemi C."/>
            <person name="Fields B."/>
            <person name="Bachmann A."/>
            <person name="Vilhjalmsson B."/>
            <person name="Schierup M.H."/>
            <person name="Young J.P.W."/>
            <person name="Andersen S.U."/>
        </authorList>
    </citation>
    <scope>NUCLEOTIDE SEQUENCE [LARGE SCALE GENOMIC DNA]</scope>
    <source>
        <strain evidence="1 2">SM145A</strain>
    </source>
</reference>
<dbReference type="AlphaFoldDB" id="A0A4Q8XVB8"/>
<comment type="caution">
    <text evidence="1">The sequence shown here is derived from an EMBL/GenBank/DDBJ whole genome shotgun (WGS) entry which is preliminary data.</text>
</comment>